<dbReference type="OrthoDB" id="9855623at2"/>
<keyword evidence="1" id="KW-0472">Membrane</keyword>
<dbReference type="EMBL" id="BJYL01000037">
    <property type="protein sequence ID" value="GEN84428.1"/>
    <property type="molecule type" value="Genomic_DNA"/>
</dbReference>
<dbReference type="Proteomes" id="UP000321901">
    <property type="component" value="Unassembled WGS sequence"/>
</dbReference>
<reference evidence="2 3" key="1">
    <citation type="submission" date="2019-07" db="EMBL/GenBank/DDBJ databases">
        <title>Whole genome shotgun sequence of Sporosarcina luteola NBRC 105378.</title>
        <authorList>
            <person name="Hosoyama A."/>
            <person name="Uohara A."/>
            <person name="Ohji S."/>
            <person name="Ichikawa N."/>
        </authorList>
    </citation>
    <scope>NUCLEOTIDE SEQUENCE [LARGE SCALE GENOMIC DNA]</scope>
    <source>
        <strain evidence="2 3">NBRC 105378</strain>
    </source>
</reference>
<feature type="transmembrane region" description="Helical" evidence="1">
    <location>
        <begin position="67"/>
        <end position="88"/>
    </location>
</feature>
<keyword evidence="1" id="KW-0812">Transmembrane</keyword>
<feature type="transmembrane region" description="Helical" evidence="1">
    <location>
        <begin position="6"/>
        <end position="31"/>
    </location>
</feature>
<organism evidence="2 3">
    <name type="scientific">Sporosarcina luteola</name>
    <dbReference type="NCBI Taxonomy" id="582850"/>
    <lineage>
        <taxon>Bacteria</taxon>
        <taxon>Bacillati</taxon>
        <taxon>Bacillota</taxon>
        <taxon>Bacilli</taxon>
        <taxon>Bacillales</taxon>
        <taxon>Caryophanaceae</taxon>
        <taxon>Sporosarcina</taxon>
    </lineage>
</organism>
<comment type="caution">
    <text evidence="2">The sequence shown here is derived from an EMBL/GenBank/DDBJ whole genome shotgun (WGS) entry which is preliminary data.</text>
</comment>
<dbReference type="RefSeq" id="WP_147059272.1">
    <property type="nucleotide sequence ID" value="NZ_BJYL01000037.1"/>
</dbReference>
<proteinExistence type="predicted"/>
<protein>
    <submittedName>
        <fullName evidence="2">Uncharacterized protein</fullName>
    </submittedName>
</protein>
<name>A0A511ZAH0_9BACL</name>
<evidence type="ECO:0000256" key="1">
    <source>
        <dbReference type="SAM" id="Phobius"/>
    </source>
</evidence>
<gene>
    <name evidence="2" type="ORF">SLU01_27400</name>
</gene>
<feature type="transmembrane region" description="Helical" evidence="1">
    <location>
        <begin position="38"/>
        <end position="61"/>
    </location>
</feature>
<sequence length="119" mass="13802">MDIFMVVFNTLIVLSYIILIAFITPFIMGYIKKRNYDVFIQLIPILSIVLLSSIAISMGLGGFKELLFFRITTIVSIILLGFLLFLTVAMRTLWKEKYDLLIERILSIRSKNERSFSLK</sequence>
<keyword evidence="1" id="KW-1133">Transmembrane helix</keyword>
<dbReference type="AlphaFoldDB" id="A0A511ZAH0"/>
<evidence type="ECO:0000313" key="2">
    <source>
        <dbReference type="EMBL" id="GEN84428.1"/>
    </source>
</evidence>
<evidence type="ECO:0000313" key="3">
    <source>
        <dbReference type="Proteomes" id="UP000321901"/>
    </source>
</evidence>
<keyword evidence="3" id="KW-1185">Reference proteome</keyword>
<accession>A0A511ZAH0</accession>